<sequence length="141" mass="16046">MHGDCAAIELLLTYVDPRSENGGESMLRGATIEEGFVPPDLQRVFVNPRNGAERCRVDFSWTLPDGRIVVVEYDGMAKYVDPSMTGRRTIKAIVNQQNRREQVLMAAGVSIIIRFDYDDLFNREKIVSLLTDAQVPRRFRL</sequence>
<reference evidence="1 2" key="1">
    <citation type="submission" date="2018-04" db="EMBL/GenBank/DDBJ databases">
        <authorList>
            <person name="Eckel V.P."/>
            <person name="Vogel R.F."/>
        </authorList>
    </citation>
    <scope>NUCLEOTIDE SEQUENCE [LARGE SCALE GENOMIC DNA]</scope>
    <source>
        <strain evidence="2">TMW 2.1764</strain>
    </source>
</reference>
<comment type="caution">
    <text evidence="1">The sequence shown here is derived from an EMBL/GenBank/DDBJ whole genome shotgun (WGS) entry which is preliminary data.</text>
</comment>
<gene>
    <name evidence="1" type="ORF">DDE84_09930</name>
</gene>
<accession>A0A5N6S876</accession>
<dbReference type="EMBL" id="QDAG01000010">
    <property type="protein sequence ID" value="KAE8126969.1"/>
    <property type="molecule type" value="Genomic_DNA"/>
</dbReference>
<evidence type="ECO:0008006" key="3">
    <source>
        <dbReference type="Google" id="ProtNLM"/>
    </source>
</evidence>
<evidence type="ECO:0000313" key="1">
    <source>
        <dbReference type="EMBL" id="KAE8126969.1"/>
    </source>
</evidence>
<organism evidence="1 2">
    <name type="scientific">Bifidobacterium tibiigranuli</name>
    <dbReference type="NCBI Taxonomy" id="2172043"/>
    <lineage>
        <taxon>Bacteria</taxon>
        <taxon>Bacillati</taxon>
        <taxon>Actinomycetota</taxon>
        <taxon>Actinomycetes</taxon>
        <taxon>Bifidobacteriales</taxon>
        <taxon>Bifidobacteriaceae</taxon>
        <taxon>Bifidobacterium</taxon>
    </lineage>
</organism>
<protein>
    <recommendedName>
        <fullName evidence="3">CTP synthase</fullName>
    </recommendedName>
</protein>
<proteinExistence type="predicted"/>
<keyword evidence="2" id="KW-1185">Reference proteome</keyword>
<evidence type="ECO:0000313" key="2">
    <source>
        <dbReference type="Proteomes" id="UP000325415"/>
    </source>
</evidence>
<dbReference type="AlphaFoldDB" id="A0A5N6S876"/>
<name>A0A5N6S876_9BIFI</name>
<dbReference type="Proteomes" id="UP000325415">
    <property type="component" value="Unassembled WGS sequence"/>
</dbReference>